<gene>
    <name evidence="3" type="ORF">GC106_50410</name>
</gene>
<accession>A0ABX2FA74</accession>
<comment type="caution">
    <text evidence="3">The sequence shown here is derived from an EMBL/GenBank/DDBJ whole genome shotgun (WGS) entry which is preliminary data.</text>
</comment>
<dbReference type="EMBL" id="JAAATY010000016">
    <property type="protein sequence ID" value="NRN67801.1"/>
    <property type="molecule type" value="Genomic_DNA"/>
</dbReference>
<feature type="compositionally biased region" description="Basic and acidic residues" evidence="1">
    <location>
        <begin position="88"/>
        <end position="112"/>
    </location>
</feature>
<reference evidence="3 4" key="1">
    <citation type="submission" date="2020-01" db="EMBL/GenBank/DDBJ databases">
        <title>Kibdelosporangium persica a novel Actinomycetes from a hot desert in Iran.</title>
        <authorList>
            <person name="Safaei N."/>
            <person name="Zaburannyi N."/>
            <person name="Mueller R."/>
            <person name="Wink J."/>
        </authorList>
    </citation>
    <scope>NUCLEOTIDE SEQUENCE [LARGE SCALE GENOMIC DNA]</scope>
    <source>
        <strain evidence="3 4">4NS15</strain>
    </source>
</reference>
<feature type="region of interest" description="Disordered" evidence="1">
    <location>
        <begin position="88"/>
        <end position="125"/>
    </location>
</feature>
<dbReference type="RefSeq" id="WP_173135957.1">
    <property type="nucleotide sequence ID" value="NZ_CBCSGW010000065.1"/>
</dbReference>
<evidence type="ECO:0000313" key="4">
    <source>
        <dbReference type="Proteomes" id="UP000763557"/>
    </source>
</evidence>
<proteinExistence type="predicted"/>
<evidence type="ECO:0000313" key="3">
    <source>
        <dbReference type="EMBL" id="NRN67801.1"/>
    </source>
</evidence>
<protein>
    <submittedName>
        <fullName evidence="3">Uncharacterized protein</fullName>
    </submittedName>
</protein>
<keyword evidence="4" id="KW-1185">Reference proteome</keyword>
<organism evidence="3 4">
    <name type="scientific">Kibdelosporangium persicum</name>
    <dbReference type="NCBI Taxonomy" id="2698649"/>
    <lineage>
        <taxon>Bacteria</taxon>
        <taxon>Bacillati</taxon>
        <taxon>Actinomycetota</taxon>
        <taxon>Actinomycetes</taxon>
        <taxon>Pseudonocardiales</taxon>
        <taxon>Pseudonocardiaceae</taxon>
        <taxon>Kibdelosporangium</taxon>
    </lineage>
</organism>
<sequence>MRKLLSAGVLATVAALLPVFTAQATPVEDGYSSESKWIYVEDYFHLIDCRDDGELGQDAGIWGRYRCEFRIVPGEWLLFVTDLHGHGHDGDHGDHGDHHGDHGDHHGDHGEIGEPADDEEGYEDE</sequence>
<evidence type="ECO:0000256" key="2">
    <source>
        <dbReference type="SAM" id="SignalP"/>
    </source>
</evidence>
<feature type="signal peptide" evidence="2">
    <location>
        <begin position="1"/>
        <end position="24"/>
    </location>
</feature>
<feature type="compositionally biased region" description="Acidic residues" evidence="1">
    <location>
        <begin position="114"/>
        <end position="125"/>
    </location>
</feature>
<dbReference type="Proteomes" id="UP000763557">
    <property type="component" value="Unassembled WGS sequence"/>
</dbReference>
<keyword evidence="2" id="KW-0732">Signal</keyword>
<name>A0ABX2FA74_9PSEU</name>
<feature type="chain" id="PRO_5045775514" evidence="2">
    <location>
        <begin position="25"/>
        <end position="125"/>
    </location>
</feature>
<evidence type="ECO:0000256" key="1">
    <source>
        <dbReference type="SAM" id="MobiDB-lite"/>
    </source>
</evidence>